<evidence type="ECO:0000313" key="2">
    <source>
        <dbReference type="EMBL" id="RZT88844.1"/>
    </source>
</evidence>
<accession>A0A4Q7V5R6</accession>
<evidence type="ECO:0008006" key="4">
    <source>
        <dbReference type="Google" id="ProtNLM"/>
    </source>
</evidence>
<reference evidence="2 3" key="1">
    <citation type="submission" date="2019-02" db="EMBL/GenBank/DDBJ databases">
        <title>Sequencing the genomes of 1000 actinobacteria strains.</title>
        <authorList>
            <person name="Klenk H.-P."/>
        </authorList>
    </citation>
    <scope>NUCLEOTIDE SEQUENCE [LARGE SCALE GENOMIC DNA]</scope>
    <source>
        <strain evidence="2 3">DSM 45779</strain>
    </source>
</reference>
<dbReference type="InterPro" id="IPR043504">
    <property type="entry name" value="Peptidase_S1_PA_chymotrypsin"/>
</dbReference>
<dbReference type="Gene3D" id="2.40.10.10">
    <property type="entry name" value="Trypsin-like serine proteases"/>
    <property type="match status" value="2"/>
</dbReference>
<dbReference type="RefSeq" id="WP_207223684.1">
    <property type="nucleotide sequence ID" value="NZ_SHKL01000001.1"/>
</dbReference>
<dbReference type="InterPro" id="IPR009003">
    <property type="entry name" value="Peptidase_S1_PA"/>
</dbReference>
<sequence length="346" mass="34135">MALASSRRLRTALLLAAGLFVVGTSAALYEVPALSGGVTAATTASADGRVTTLTGRRSPFDPLGLTTPAATPAGSAAVRPGAVTETAGAGLCTSSFVFTSGEKVLLGQAAHCGGTGADTETDGCTSSTVPTGTPVTVRGNGETVTGTMVYSSWTTMQQRGETDPDTCAYNDFALVELPPDAAARTNPSVPFFGGPGGVHDGGLEPGAAVFGLANPEGPPERSAGGTSMGAGTRTLRPRAGTGGEDVGGGWGHTVYTVARGVPGESGAPLLDEAGRAVGLLSSLNVGGERESIEYTDLARALDYARRNGGLPDLALAAGTEPFTPAPAGVAPTDLAPPAGPPVAAGN</sequence>
<name>A0A4Q7V5R6_PSEST</name>
<proteinExistence type="predicted"/>
<dbReference type="SUPFAM" id="SSF50494">
    <property type="entry name" value="Trypsin-like serine proteases"/>
    <property type="match status" value="1"/>
</dbReference>
<gene>
    <name evidence="2" type="ORF">EV383_5797</name>
</gene>
<dbReference type="EMBL" id="SHKL01000001">
    <property type="protein sequence ID" value="RZT88844.1"/>
    <property type="molecule type" value="Genomic_DNA"/>
</dbReference>
<comment type="caution">
    <text evidence="2">The sequence shown here is derived from an EMBL/GenBank/DDBJ whole genome shotgun (WGS) entry which is preliminary data.</text>
</comment>
<dbReference type="Proteomes" id="UP000291591">
    <property type="component" value="Unassembled WGS sequence"/>
</dbReference>
<keyword evidence="3" id="KW-1185">Reference proteome</keyword>
<dbReference type="AlphaFoldDB" id="A0A4Q7V5R6"/>
<evidence type="ECO:0000313" key="3">
    <source>
        <dbReference type="Proteomes" id="UP000291591"/>
    </source>
</evidence>
<evidence type="ECO:0000256" key="1">
    <source>
        <dbReference type="SAM" id="MobiDB-lite"/>
    </source>
</evidence>
<feature type="region of interest" description="Disordered" evidence="1">
    <location>
        <begin position="319"/>
        <end position="346"/>
    </location>
</feature>
<organism evidence="2 3">
    <name type="scientific">Pseudonocardia sediminis</name>
    <dbReference type="NCBI Taxonomy" id="1397368"/>
    <lineage>
        <taxon>Bacteria</taxon>
        <taxon>Bacillati</taxon>
        <taxon>Actinomycetota</taxon>
        <taxon>Actinomycetes</taxon>
        <taxon>Pseudonocardiales</taxon>
        <taxon>Pseudonocardiaceae</taxon>
        <taxon>Pseudonocardia</taxon>
    </lineage>
</organism>
<protein>
    <recommendedName>
        <fullName evidence="4">Trypsin-like peptidase</fullName>
    </recommendedName>
</protein>